<keyword evidence="1" id="KW-0472">Membrane</keyword>
<evidence type="ECO:0000313" key="2">
    <source>
        <dbReference type="EMBL" id="CAH2003826.1"/>
    </source>
</evidence>
<gene>
    <name evidence="2" type="ORF">ACAOBT_LOCUS27647</name>
</gene>
<name>A0A9P0LVA6_ACAOB</name>
<reference evidence="2" key="1">
    <citation type="submission" date="2022-03" db="EMBL/GenBank/DDBJ databases">
        <authorList>
            <person name="Sayadi A."/>
        </authorList>
    </citation>
    <scope>NUCLEOTIDE SEQUENCE</scope>
</reference>
<dbReference type="AlphaFoldDB" id="A0A9P0LVA6"/>
<accession>A0A9P0LVA6</accession>
<feature type="transmembrane region" description="Helical" evidence="1">
    <location>
        <begin position="6"/>
        <end position="25"/>
    </location>
</feature>
<protein>
    <submittedName>
        <fullName evidence="2">Uncharacterized protein</fullName>
    </submittedName>
</protein>
<evidence type="ECO:0000256" key="1">
    <source>
        <dbReference type="SAM" id="Phobius"/>
    </source>
</evidence>
<evidence type="ECO:0000313" key="3">
    <source>
        <dbReference type="Proteomes" id="UP001152888"/>
    </source>
</evidence>
<keyword evidence="3" id="KW-1185">Reference proteome</keyword>
<sequence>MLYPFQLFTFYLFLLRLTIIAYFVFTINYI</sequence>
<keyword evidence="1" id="KW-1133">Transmembrane helix</keyword>
<comment type="caution">
    <text evidence="2">The sequence shown here is derived from an EMBL/GenBank/DDBJ whole genome shotgun (WGS) entry which is preliminary data.</text>
</comment>
<dbReference type="Proteomes" id="UP001152888">
    <property type="component" value="Unassembled WGS sequence"/>
</dbReference>
<proteinExistence type="predicted"/>
<dbReference type="EMBL" id="CAKOFQ010007559">
    <property type="protein sequence ID" value="CAH2003826.1"/>
    <property type="molecule type" value="Genomic_DNA"/>
</dbReference>
<keyword evidence="1" id="KW-0812">Transmembrane</keyword>
<organism evidence="2 3">
    <name type="scientific">Acanthoscelides obtectus</name>
    <name type="common">Bean weevil</name>
    <name type="synonym">Bruchus obtectus</name>
    <dbReference type="NCBI Taxonomy" id="200917"/>
    <lineage>
        <taxon>Eukaryota</taxon>
        <taxon>Metazoa</taxon>
        <taxon>Ecdysozoa</taxon>
        <taxon>Arthropoda</taxon>
        <taxon>Hexapoda</taxon>
        <taxon>Insecta</taxon>
        <taxon>Pterygota</taxon>
        <taxon>Neoptera</taxon>
        <taxon>Endopterygota</taxon>
        <taxon>Coleoptera</taxon>
        <taxon>Polyphaga</taxon>
        <taxon>Cucujiformia</taxon>
        <taxon>Chrysomeloidea</taxon>
        <taxon>Chrysomelidae</taxon>
        <taxon>Bruchinae</taxon>
        <taxon>Bruchini</taxon>
        <taxon>Acanthoscelides</taxon>
    </lineage>
</organism>